<comment type="caution">
    <text evidence="1">The sequence shown here is derived from an EMBL/GenBank/DDBJ whole genome shotgun (WGS) entry which is preliminary data.</text>
</comment>
<dbReference type="AlphaFoldDB" id="X0YVS5"/>
<name>X0YVS5_9ZZZZ</name>
<dbReference type="EMBL" id="BARS01052010">
    <property type="protein sequence ID" value="GAG50737.1"/>
    <property type="molecule type" value="Genomic_DNA"/>
</dbReference>
<gene>
    <name evidence="1" type="ORF">S01H1_77401</name>
</gene>
<accession>X0YVS5</accession>
<proteinExistence type="predicted"/>
<sequence length="64" mass="7002">MIIFMGEPIIRIPGLKIKAQGTRKAAKPRRTARKPVLKGLPPEMPAAIYASTHTGGVINERQPK</sequence>
<protein>
    <submittedName>
        <fullName evidence="1">Uncharacterized protein</fullName>
    </submittedName>
</protein>
<evidence type="ECO:0000313" key="1">
    <source>
        <dbReference type="EMBL" id="GAG50737.1"/>
    </source>
</evidence>
<reference evidence="1" key="1">
    <citation type="journal article" date="2014" name="Front. Microbiol.">
        <title>High frequency of phylogenetically diverse reductive dehalogenase-homologous genes in deep subseafloor sedimentary metagenomes.</title>
        <authorList>
            <person name="Kawai M."/>
            <person name="Futagami T."/>
            <person name="Toyoda A."/>
            <person name="Takaki Y."/>
            <person name="Nishi S."/>
            <person name="Hori S."/>
            <person name="Arai W."/>
            <person name="Tsubouchi T."/>
            <person name="Morono Y."/>
            <person name="Uchiyama I."/>
            <person name="Ito T."/>
            <person name="Fujiyama A."/>
            <person name="Inagaki F."/>
            <person name="Takami H."/>
        </authorList>
    </citation>
    <scope>NUCLEOTIDE SEQUENCE</scope>
    <source>
        <strain evidence="1">Expedition CK06-06</strain>
    </source>
</reference>
<organism evidence="1">
    <name type="scientific">marine sediment metagenome</name>
    <dbReference type="NCBI Taxonomy" id="412755"/>
    <lineage>
        <taxon>unclassified sequences</taxon>
        <taxon>metagenomes</taxon>
        <taxon>ecological metagenomes</taxon>
    </lineage>
</organism>